<evidence type="ECO:0000256" key="2">
    <source>
        <dbReference type="ARBA" id="ARBA00004651"/>
    </source>
</evidence>
<evidence type="ECO:0000256" key="24">
    <source>
        <dbReference type="ARBA" id="ARBA00045709"/>
    </source>
</evidence>
<sequence>MANNHPREQLTTKALIVWFGAVAVYAVAILGRTSFGVASVEAIDRFNVDASRIAVFTAVQVGVYAFAQIPTGLLIDRLGPRFMLVAGAIIMAVGQIVLGLTTSYGVAIVARVLIGAGDATAFLSGMRILPYWFPPRKTPLFTQLTAALGQLGQFLSAVPFLALLTAKGWTVSFVSLGALGLLIALLAAIAVADTPEWAEMTPGQRREIKQQRQDDRTPMKEVLGVVLRSPIAWEAFFIHGWVIFWMFSFCLLWGLPLMTLGMGLTESQAGTVLILFTVVNIASAPFVGAVSARMGSSRDLGALILGGVTPLAWIIFFLPSEPRSYAAILTMSIIMGLCVPTANFGFDAVRENLPTNMVATGTGLGNMGGFVATMIGAQTVGVLLDHSSHGQAYQWHDFQLAWIAFYVTAAVLLIGLLVSRRKAQRLTATPRVKIVNEAPAERQKLQQA</sequence>
<feature type="transmembrane region" description="Helical" evidence="26">
    <location>
        <begin position="300"/>
        <end position="319"/>
    </location>
</feature>
<evidence type="ECO:0000256" key="14">
    <source>
        <dbReference type="ARBA" id="ARBA00044893"/>
    </source>
</evidence>
<evidence type="ECO:0000256" key="16">
    <source>
        <dbReference type="ARBA" id="ARBA00044899"/>
    </source>
</evidence>
<dbReference type="InterPro" id="IPR052187">
    <property type="entry name" value="MFSD1"/>
</dbReference>
<evidence type="ECO:0000313" key="29">
    <source>
        <dbReference type="Proteomes" id="UP000215771"/>
    </source>
</evidence>
<proteinExistence type="inferred from homology"/>
<evidence type="ECO:0000256" key="17">
    <source>
        <dbReference type="ARBA" id="ARBA00044900"/>
    </source>
</evidence>
<evidence type="ECO:0000313" key="28">
    <source>
        <dbReference type="EMBL" id="PAJ69181.1"/>
    </source>
</evidence>
<comment type="caution">
    <text evidence="28">The sequence shown here is derived from an EMBL/GenBank/DDBJ whole genome shotgun (WGS) entry which is preliminary data.</text>
</comment>
<evidence type="ECO:0000256" key="22">
    <source>
        <dbReference type="ARBA" id="ARBA00044985"/>
    </source>
</evidence>
<keyword evidence="7 26" id="KW-0472">Membrane</keyword>
<feature type="transmembrane region" description="Helical" evidence="26">
    <location>
        <begin position="169"/>
        <end position="192"/>
    </location>
</feature>
<accession>A0A269PBX8</accession>
<feature type="transmembrane region" description="Helical" evidence="26">
    <location>
        <begin position="358"/>
        <end position="380"/>
    </location>
</feature>
<feature type="transmembrane region" description="Helical" evidence="26">
    <location>
        <begin position="53"/>
        <end position="75"/>
    </location>
</feature>
<feature type="transmembrane region" description="Helical" evidence="26">
    <location>
        <begin position="267"/>
        <end position="288"/>
    </location>
</feature>
<dbReference type="Gene3D" id="1.20.1250.20">
    <property type="entry name" value="MFS general substrate transporter like domains"/>
    <property type="match status" value="2"/>
</dbReference>
<feature type="transmembrane region" description="Helical" evidence="26">
    <location>
        <begin position="236"/>
        <end position="255"/>
    </location>
</feature>
<evidence type="ECO:0000256" key="18">
    <source>
        <dbReference type="ARBA" id="ARBA00044903"/>
    </source>
</evidence>
<dbReference type="InterPro" id="IPR011701">
    <property type="entry name" value="MFS"/>
</dbReference>
<comment type="catalytic activity">
    <reaction evidence="11">
        <text>L-alpha-aminoacyl-L-arginine(out) = L-alpha-aminoacyl-L-arginine(in)</text>
        <dbReference type="Rhea" id="RHEA:79367"/>
        <dbReference type="ChEBI" id="CHEBI:229968"/>
    </reaction>
</comment>
<evidence type="ECO:0000256" key="15">
    <source>
        <dbReference type="ARBA" id="ARBA00044898"/>
    </source>
</evidence>
<comment type="catalytic activity">
    <reaction evidence="21">
        <text>L-lysyl-glycine(out) = L-lysyl-glycine(in)</text>
        <dbReference type="Rhea" id="RHEA:79407"/>
        <dbReference type="ChEBI" id="CHEBI:191202"/>
    </reaction>
</comment>
<evidence type="ECO:0000256" key="8">
    <source>
        <dbReference type="ARBA" id="ARBA00023228"/>
    </source>
</evidence>
<dbReference type="InterPro" id="IPR036259">
    <property type="entry name" value="MFS_trans_sf"/>
</dbReference>
<comment type="catalytic activity">
    <reaction evidence="18">
        <text>L-arginyl-glycine(out) = L-arginyl-glycine(in)</text>
        <dbReference type="Rhea" id="RHEA:79391"/>
        <dbReference type="ChEBI" id="CHEBI:229955"/>
    </reaction>
</comment>
<comment type="similarity">
    <text evidence="3">Belongs to the major facilitator superfamily.</text>
</comment>
<dbReference type="RefSeq" id="WP_095278194.1">
    <property type="nucleotide sequence ID" value="NZ_CP047655.1"/>
</dbReference>
<comment type="catalytic activity">
    <reaction evidence="10">
        <text>L-histidyl-glycine(out) = L-histidyl-glycine(in)</text>
        <dbReference type="Rhea" id="RHEA:79395"/>
        <dbReference type="ChEBI" id="CHEBI:229957"/>
    </reaction>
</comment>
<dbReference type="PANTHER" id="PTHR23512">
    <property type="entry name" value="MAJOR FACILITATOR SUPERFAMILY DOMAIN-CONTAINING PROTEIN 1"/>
    <property type="match status" value="1"/>
</dbReference>
<feature type="transmembrane region" description="Helical" evidence="26">
    <location>
        <begin position="400"/>
        <end position="418"/>
    </location>
</feature>
<dbReference type="PANTHER" id="PTHR23512:SF3">
    <property type="entry name" value="MAJOR FACILITATOR SUPERFAMILY DOMAIN-CONTAINING PROTEIN 1"/>
    <property type="match status" value="1"/>
</dbReference>
<comment type="catalytic activity">
    <reaction evidence="19">
        <text>L-histidyl-L-alpha-amino acid(out) = L-histidyl-L-alpha-amino acid(in)</text>
        <dbReference type="Rhea" id="RHEA:79379"/>
        <dbReference type="ChEBI" id="CHEBI:229964"/>
    </reaction>
</comment>
<evidence type="ECO:0000256" key="25">
    <source>
        <dbReference type="ARBA" id="ARBA00046376"/>
    </source>
</evidence>
<feature type="transmembrane region" description="Helical" evidence="26">
    <location>
        <begin position="141"/>
        <end position="163"/>
    </location>
</feature>
<comment type="catalytic activity">
    <reaction evidence="13">
        <text>L-lysyl-L-alpha-amino acid(out) = L-lysyl-L-alpha-amino acid(in)</text>
        <dbReference type="Rhea" id="RHEA:79387"/>
        <dbReference type="ChEBI" id="CHEBI:229965"/>
    </reaction>
</comment>
<comment type="catalytic activity">
    <reaction evidence="14">
        <text>L-alpha-aminoacyl-L-lysine(out) = L-alpha-aminoacyl-L-lysine(in)</text>
        <dbReference type="Rhea" id="RHEA:79383"/>
        <dbReference type="ChEBI" id="CHEBI:229966"/>
    </reaction>
</comment>
<evidence type="ECO:0000256" key="6">
    <source>
        <dbReference type="ARBA" id="ARBA00022989"/>
    </source>
</evidence>
<comment type="catalytic activity">
    <reaction evidence="17">
        <text>L-lysyl-L-lysine(out) = L-lysyl-L-lysine(in)</text>
        <dbReference type="Rhea" id="RHEA:79403"/>
        <dbReference type="ChEBI" id="CHEBI:229956"/>
    </reaction>
</comment>
<evidence type="ECO:0000256" key="9">
    <source>
        <dbReference type="ARBA" id="ARBA00044876"/>
    </source>
</evidence>
<organism evidence="28 29">
    <name type="scientific">Corynebacterium hadale</name>
    <dbReference type="NCBI Taxonomy" id="2026255"/>
    <lineage>
        <taxon>Bacteria</taxon>
        <taxon>Bacillati</taxon>
        <taxon>Actinomycetota</taxon>
        <taxon>Actinomycetes</taxon>
        <taxon>Mycobacteriales</taxon>
        <taxon>Corynebacteriaceae</taxon>
        <taxon>Corynebacterium</taxon>
    </lineage>
</organism>
<comment type="subunit">
    <text evidence="25">Homodimer. Interacts with lysosomal protein GLMP (via lumenal domain); the interaction starts while both proteins are still in the endoplasmic reticulum and is required for stabilization of MFSD1 in lysosomes but has no direct effect on its targeting to lysosomes or transporter activity.</text>
</comment>
<evidence type="ECO:0000256" key="7">
    <source>
        <dbReference type="ARBA" id="ARBA00023136"/>
    </source>
</evidence>
<dbReference type="Proteomes" id="UP000215771">
    <property type="component" value="Unassembled WGS sequence"/>
</dbReference>
<feature type="transmembrane region" description="Helical" evidence="26">
    <location>
        <begin position="82"/>
        <end position="102"/>
    </location>
</feature>
<feature type="transmembrane region" description="Helical" evidence="26">
    <location>
        <begin position="12"/>
        <end position="33"/>
    </location>
</feature>
<evidence type="ECO:0000256" key="13">
    <source>
        <dbReference type="ARBA" id="ARBA00044891"/>
    </source>
</evidence>
<reference evidence="28 29" key="1">
    <citation type="submission" date="2017-08" db="EMBL/GenBank/DDBJ databases">
        <authorList>
            <person name="de Groot N.N."/>
        </authorList>
    </citation>
    <scope>NUCLEOTIDE SEQUENCE [LARGE SCALE GENOMIC DNA]</scope>
    <source>
        <strain evidence="28 29">NBT06-6</strain>
    </source>
</reference>
<evidence type="ECO:0000256" key="20">
    <source>
        <dbReference type="ARBA" id="ARBA00044919"/>
    </source>
</evidence>
<gene>
    <name evidence="28" type="ORF">CIG21_08785</name>
</gene>
<evidence type="ECO:0000256" key="10">
    <source>
        <dbReference type="ARBA" id="ARBA00044878"/>
    </source>
</evidence>
<evidence type="ECO:0000256" key="26">
    <source>
        <dbReference type="SAM" id="Phobius"/>
    </source>
</evidence>
<dbReference type="EMBL" id="NQMQ01000018">
    <property type="protein sequence ID" value="PAJ69181.1"/>
    <property type="molecule type" value="Genomic_DNA"/>
</dbReference>
<evidence type="ECO:0000256" key="12">
    <source>
        <dbReference type="ARBA" id="ARBA00044884"/>
    </source>
</evidence>
<comment type="catalytic activity">
    <reaction evidence="15">
        <text>L-aspartyl-L-lysine(out) = L-aspartyl-L-lysine(in)</text>
        <dbReference type="Rhea" id="RHEA:79411"/>
        <dbReference type="ChEBI" id="CHEBI:229953"/>
    </reaction>
</comment>
<evidence type="ECO:0000256" key="3">
    <source>
        <dbReference type="ARBA" id="ARBA00008335"/>
    </source>
</evidence>
<comment type="catalytic activity">
    <reaction evidence="20">
        <text>L-alanyl-L-lysine(out) = L-alanyl-L-lysine(in)</text>
        <dbReference type="Rhea" id="RHEA:79415"/>
        <dbReference type="ChEBI" id="CHEBI:192470"/>
    </reaction>
</comment>
<dbReference type="InterPro" id="IPR020846">
    <property type="entry name" value="MFS_dom"/>
</dbReference>
<evidence type="ECO:0000256" key="4">
    <source>
        <dbReference type="ARBA" id="ARBA00022448"/>
    </source>
</evidence>
<keyword evidence="6 26" id="KW-1133">Transmembrane helix</keyword>
<comment type="function">
    <text evidence="24">Lysosomal dipeptide uniporter that selectively exports lysine, arginine or histidine-containing dipeptides with a net positive charge from the lysosome lumen into the cytosol. Could play a role in a specific type of protein O-glycosylation indirectly regulating macrophages migration and tissue invasion. Also essential for liver homeostasis.</text>
</comment>
<comment type="subcellular location">
    <subcellularLocation>
        <location evidence="2">Cell membrane</location>
        <topology evidence="2">Multi-pass membrane protein</topology>
    </subcellularLocation>
    <subcellularLocation>
        <location evidence="1">Lysosome membrane</location>
        <topology evidence="1">Multi-pass membrane protein</topology>
    </subcellularLocation>
</comment>
<comment type="catalytic activity">
    <reaction evidence="16">
        <text>L-arginyl-L-alpha-amino acid(out) = L-arginyl-L-alpha-amino acid(in)</text>
        <dbReference type="Rhea" id="RHEA:79371"/>
        <dbReference type="ChEBI" id="CHEBI:84315"/>
    </reaction>
</comment>
<feature type="transmembrane region" description="Helical" evidence="26">
    <location>
        <begin position="108"/>
        <end position="129"/>
    </location>
</feature>
<keyword evidence="5 26" id="KW-0812">Transmembrane</keyword>
<evidence type="ECO:0000256" key="5">
    <source>
        <dbReference type="ARBA" id="ARBA00022692"/>
    </source>
</evidence>
<keyword evidence="8" id="KW-0458">Lysosome</keyword>
<feature type="transmembrane region" description="Helical" evidence="26">
    <location>
        <begin position="325"/>
        <end position="346"/>
    </location>
</feature>
<dbReference type="GO" id="GO:0005886">
    <property type="term" value="C:plasma membrane"/>
    <property type="evidence" value="ECO:0007669"/>
    <property type="project" value="UniProtKB-SubCell"/>
</dbReference>
<dbReference type="CDD" id="cd06174">
    <property type="entry name" value="MFS"/>
    <property type="match status" value="1"/>
</dbReference>
<dbReference type="Pfam" id="PF07690">
    <property type="entry name" value="MFS_1"/>
    <property type="match status" value="1"/>
</dbReference>
<evidence type="ECO:0000256" key="21">
    <source>
        <dbReference type="ARBA" id="ARBA00044924"/>
    </source>
</evidence>
<dbReference type="PROSITE" id="PS50850">
    <property type="entry name" value="MFS"/>
    <property type="match status" value="1"/>
</dbReference>
<evidence type="ECO:0000256" key="11">
    <source>
        <dbReference type="ARBA" id="ARBA00044881"/>
    </source>
</evidence>
<feature type="domain" description="Major facilitator superfamily (MFS) profile" evidence="27">
    <location>
        <begin position="12"/>
        <end position="427"/>
    </location>
</feature>
<name>A0A269PBX8_9CORY</name>
<dbReference type="GO" id="GO:0022857">
    <property type="term" value="F:transmembrane transporter activity"/>
    <property type="evidence" value="ECO:0007669"/>
    <property type="project" value="InterPro"/>
</dbReference>
<dbReference type="AlphaFoldDB" id="A0A269PBX8"/>
<evidence type="ECO:0000256" key="1">
    <source>
        <dbReference type="ARBA" id="ARBA00004155"/>
    </source>
</evidence>
<dbReference type="SUPFAM" id="SSF103473">
    <property type="entry name" value="MFS general substrate transporter"/>
    <property type="match status" value="1"/>
</dbReference>
<keyword evidence="4" id="KW-0813">Transport</keyword>
<comment type="catalytic activity">
    <reaction evidence="9">
        <text>L-lysyl-L-alanine(out) = L-lysyl-L-alanine(in)</text>
        <dbReference type="Rhea" id="RHEA:79399"/>
        <dbReference type="ChEBI" id="CHEBI:229954"/>
    </reaction>
</comment>
<evidence type="ECO:0000259" key="27">
    <source>
        <dbReference type="PROSITE" id="PS50850"/>
    </source>
</evidence>
<protein>
    <recommendedName>
        <fullName evidence="22">Lysosomal dipeptide transporter MFSD1</fullName>
    </recommendedName>
    <alternativeName>
        <fullName evidence="23">Major facilitator superfamily domain-containing protein 1</fullName>
    </alternativeName>
</protein>
<evidence type="ECO:0000256" key="19">
    <source>
        <dbReference type="ARBA" id="ARBA00044912"/>
    </source>
</evidence>
<dbReference type="GO" id="GO:0005765">
    <property type="term" value="C:lysosomal membrane"/>
    <property type="evidence" value="ECO:0007669"/>
    <property type="project" value="UniProtKB-SubCell"/>
</dbReference>
<evidence type="ECO:0000256" key="23">
    <source>
        <dbReference type="ARBA" id="ARBA00045018"/>
    </source>
</evidence>
<comment type="catalytic activity">
    <reaction evidence="12">
        <text>L-alpha-aminoacyl-L-histidine(out) = L-alpha-aminoacyl-L-histidine(in)</text>
        <dbReference type="Rhea" id="RHEA:79375"/>
        <dbReference type="ChEBI" id="CHEBI:229967"/>
    </reaction>
</comment>